<protein>
    <recommendedName>
        <fullName evidence="8">Serine/threonine-protein kinase</fullName>
        <ecNumber evidence="8">2.7.11.21</ecNumber>
    </recommendedName>
</protein>
<dbReference type="CDD" id="cd14099">
    <property type="entry name" value="STKc_PLK"/>
    <property type="match status" value="1"/>
</dbReference>
<reference evidence="13" key="1">
    <citation type="submission" date="2016-05" db="EMBL/GenBank/DDBJ databases">
        <title>Comparative genomics of biotechnologically important yeasts.</title>
        <authorList>
            <consortium name="DOE Joint Genome Institute"/>
            <person name="Riley R."/>
            <person name="Haridas S."/>
            <person name="Wolfe K.H."/>
            <person name="Lopes M.R."/>
            <person name="Hittinger C.T."/>
            <person name="Goker M."/>
            <person name="Salamov A."/>
            <person name="Wisecaver J."/>
            <person name="Long T.M."/>
            <person name="Aerts A.L."/>
            <person name="Barry K."/>
            <person name="Choi C."/>
            <person name="Clum A."/>
            <person name="Coughlan A.Y."/>
            <person name="Deshpande S."/>
            <person name="Douglass A.P."/>
            <person name="Hanson S.J."/>
            <person name="Klenk H.-P."/>
            <person name="Labutti K."/>
            <person name="Lapidus A."/>
            <person name="Lindquist E."/>
            <person name="Lipzen A."/>
            <person name="Meier-Kolthoff J.P."/>
            <person name="Ohm R.A."/>
            <person name="Otillar R.P."/>
            <person name="Pangilinan J."/>
            <person name="Peng Y."/>
            <person name="Rokas A."/>
            <person name="Rosa C.A."/>
            <person name="Scheuner C."/>
            <person name="Sibirny A.A."/>
            <person name="Slot J.C."/>
            <person name="Stielow J.B."/>
            <person name="Sun H."/>
            <person name="Kurtzman C.P."/>
            <person name="Blackwell M."/>
            <person name="Grigoriev I.V."/>
            <person name="Jeffries T.W."/>
        </authorList>
    </citation>
    <scope>NUCLEOTIDE SEQUENCE [LARGE SCALE GENOMIC DNA]</scope>
    <source>
        <strain evidence="13">DSM 1968</strain>
    </source>
</reference>
<gene>
    <name evidence="12" type="ORF">ASCRUDRAFT_36452</name>
</gene>
<dbReference type="PANTHER" id="PTHR24345">
    <property type="entry name" value="SERINE/THREONINE-PROTEIN KINASE PLK"/>
    <property type="match status" value="1"/>
</dbReference>
<dbReference type="InterPro" id="IPR033695">
    <property type="entry name" value="POLO_box_2"/>
</dbReference>
<dbReference type="GO" id="GO:0045842">
    <property type="term" value="P:positive regulation of mitotic metaphase/anaphase transition"/>
    <property type="evidence" value="ECO:0007669"/>
    <property type="project" value="EnsemblFungi"/>
</dbReference>
<dbReference type="InterPro" id="IPR033701">
    <property type="entry name" value="POLO_box_1"/>
</dbReference>
<dbReference type="GO" id="GO:0035974">
    <property type="term" value="C:meiotic spindle pole body"/>
    <property type="evidence" value="ECO:0007669"/>
    <property type="project" value="EnsemblFungi"/>
</dbReference>
<dbReference type="RefSeq" id="XP_020046325.1">
    <property type="nucleotide sequence ID" value="XM_020190691.1"/>
</dbReference>
<dbReference type="PROSITE" id="PS50078">
    <property type="entry name" value="POLO_BOX"/>
    <property type="match status" value="2"/>
</dbReference>
<evidence type="ECO:0000259" key="10">
    <source>
        <dbReference type="PROSITE" id="PS50011"/>
    </source>
</evidence>
<dbReference type="GO" id="GO:0005524">
    <property type="term" value="F:ATP binding"/>
    <property type="evidence" value="ECO:0007669"/>
    <property type="project" value="UniProtKB-UniRule"/>
</dbReference>
<keyword evidence="1 8" id="KW-0723">Serine/threonine-protein kinase</keyword>
<comment type="similarity">
    <text evidence="8">Belongs to the protein kinase superfamily. Ser/Thr protein kinase family. CDC5/Polo subfamily.</text>
</comment>
<dbReference type="GO" id="GO:0035556">
    <property type="term" value="P:intracellular signal transduction"/>
    <property type="evidence" value="ECO:0007669"/>
    <property type="project" value="EnsemblFungi"/>
</dbReference>
<dbReference type="GO" id="GO:0110083">
    <property type="term" value="P:positive regulation of protein localization to cell division site involved in mitotic actomyosin contractile ring assembly"/>
    <property type="evidence" value="ECO:0007669"/>
    <property type="project" value="EnsemblFungi"/>
</dbReference>
<dbReference type="GO" id="GO:0010696">
    <property type="term" value="P:positive regulation of mitotic spindle pole body separation"/>
    <property type="evidence" value="ECO:0007669"/>
    <property type="project" value="EnsemblFungi"/>
</dbReference>
<evidence type="ECO:0000256" key="1">
    <source>
        <dbReference type="ARBA" id="ARBA00022527"/>
    </source>
</evidence>
<dbReference type="GO" id="GO:0046827">
    <property type="term" value="P:positive regulation of protein export from nucleus"/>
    <property type="evidence" value="ECO:0007669"/>
    <property type="project" value="EnsemblFungi"/>
</dbReference>
<dbReference type="GO" id="GO:0044732">
    <property type="term" value="C:mitotic spindle pole body"/>
    <property type="evidence" value="ECO:0007669"/>
    <property type="project" value="EnsemblFungi"/>
</dbReference>
<dbReference type="GO" id="GO:0140281">
    <property type="term" value="P:positive regulation of mitotic division septum assembly"/>
    <property type="evidence" value="ECO:0007669"/>
    <property type="project" value="EnsemblFungi"/>
</dbReference>
<evidence type="ECO:0000313" key="13">
    <source>
        <dbReference type="Proteomes" id="UP000095038"/>
    </source>
</evidence>
<dbReference type="PROSITE" id="PS00107">
    <property type="entry name" value="PROTEIN_KINASE_ATP"/>
    <property type="match status" value="1"/>
</dbReference>
<dbReference type="GO" id="GO:0010971">
    <property type="term" value="P:positive regulation of G2/M transition of mitotic cell cycle"/>
    <property type="evidence" value="ECO:0007669"/>
    <property type="project" value="EnsemblFungi"/>
</dbReference>
<dbReference type="EC" id="2.7.11.21" evidence="8"/>
<evidence type="ECO:0000256" key="9">
    <source>
        <dbReference type="SAM" id="MobiDB-lite"/>
    </source>
</evidence>
<dbReference type="InterPro" id="IPR008271">
    <property type="entry name" value="Ser/Thr_kinase_AS"/>
</dbReference>
<dbReference type="AlphaFoldDB" id="A0A1D2VE88"/>
<dbReference type="GO" id="GO:1904750">
    <property type="term" value="P:negative regulation of protein localization to nucleolus"/>
    <property type="evidence" value="ECO:0007669"/>
    <property type="project" value="EnsemblFungi"/>
</dbReference>
<dbReference type="GO" id="GO:0045793">
    <property type="term" value="P:positive regulation of cell size"/>
    <property type="evidence" value="ECO:0007669"/>
    <property type="project" value="EnsemblFungi"/>
</dbReference>
<dbReference type="PANTHER" id="PTHR24345:SF0">
    <property type="entry name" value="CELL CYCLE SERINE_THREONINE-PROTEIN KINASE CDC5_MSD2"/>
    <property type="match status" value="1"/>
</dbReference>
<dbReference type="GO" id="GO:0004674">
    <property type="term" value="F:protein serine/threonine kinase activity"/>
    <property type="evidence" value="ECO:0007669"/>
    <property type="project" value="UniProtKB-KW"/>
</dbReference>
<dbReference type="InterPro" id="IPR000719">
    <property type="entry name" value="Prot_kinase_dom"/>
</dbReference>
<keyword evidence="6 7" id="KW-0067">ATP-binding</keyword>
<dbReference type="GO" id="GO:1990571">
    <property type="term" value="P:meiotic centromere clustering"/>
    <property type="evidence" value="ECO:0007669"/>
    <property type="project" value="EnsemblFungi"/>
</dbReference>
<feature type="region of interest" description="Disordered" evidence="9">
    <location>
        <begin position="36"/>
        <end position="71"/>
    </location>
</feature>
<evidence type="ECO:0000256" key="8">
    <source>
        <dbReference type="RuleBase" id="RU361162"/>
    </source>
</evidence>
<dbReference type="GO" id="GO:0140602">
    <property type="term" value="C:nucleolar peripheral inclusion body"/>
    <property type="evidence" value="ECO:0007669"/>
    <property type="project" value="EnsemblFungi"/>
</dbReference>
<dbReference type="GO" id="GO:0031619">
    <property type="term" value="P:homologous chromosome orientation in meiotic metaphase I"/>
    <property type="evidence" value="ECO:0007669"/>
    <property type="project" value="EnsemblFungi"/>
</dbReference>
<dbReference type="GO" id="GO:0051219">
    <property type="term" value="F:phosphoprotein binding"/>
    <property type="evidence" value="ECO:0007669"/>
    <property type="project" value="EnsemblFungi"/>
</dbReference>
<dbReference type="CDD" id="cd13118">
    <property type="entry name" value="POLO_box_1"/>
    <property type="match status" value="1"/>
</dbReference>
<proteinExistence type="inferred from homology"/>
<keyword evidence="2 8" id="KW-0808">Transferase</keyword>
<dbReference type="GO" id="GO:0031031">
    <property type="term" value="P:positive regulation of septation initiation signaling"/>
    <property type="evidence" value="ECO:0007669"/>
    <property type="project" value="EnsemblFungi"/>
</dbReference>
<dbReference type="SUPFAM" id="SSF56112">
    <property type="entry name" value="Protein kinase-like (PK-like)"/>
    <property type="match status" value="1"/>
</dbReference>
<feature type="domain" description="POLO box" evidence="11">
    <location>
        <begin position="498"/>
        <end position="580"/>
    </location>
</feature>
<organism evidence="12 13">
    <name type="scientific">Ascoidea rubescens DSM 1968</name>
    <dbReference type="NCBI Taxonomy" id="1344418"/>
    <lineage>
        <taxon>Eukaryota</taxon>
        <taxon>Fungi</taxon>
        <taxon>Dikarya</taxon>
        <taxon>Ascomycota</taxon>
        <taxon>Saccharomycotina</taxon>
        <taxon>Saccharomycetes</taxon>
        <taxon>Ascoideaceae</taxon>
        <taxon>Ascoidea</taxon>
    </lineage>
</organism>
<dbReference type="OrthoDB" id="408964at2759"/>
<dbReference type="STRING" id="1344418.A0A1D2VE88"/>
<dbReference type="GO" id="GO:0010458">
    <property type="term" value="P:exit from mitosis"/>
    <property type="evidence" value="ECO:0007669"/>
    <property type="project" value="EnsemblFungi"/>
</dbReference>
<dbReference type="GeneID" id="30964327"/>
<feature type="domain" description="POLO box" evidence="11">
    <location>
        <begin position="597"/>
        <end position="683"/>
    </location>
</feature>
<dbReference type="FunFam" id="3.30.200.20:FF:000091">
    <property type="entry name" value="Serine/threonine-protein kinase PLK"/>
    <property type="match status" value="1"/>
</dbReference>
<dbReference type="Gene3D" id="1.10.510.10">
    <property type="entry name" value="Transferase(Phosphotransferase) domain 1"/>
    <property type="match status" value="1"/>
</dbReference>
<dbReference type="GO" id="GO:0090619">
    <property type="term" value="C:meiotic spindle pole"/>
    <property type="evidence" value="ECO:0007669"/>
    <property type="project" value="EnsemblFungi"/>
</dbReference>
<evidence type="ECO:0000256" key="3">
    <source>
        <dbReference type="ARBA" id="ARBA00022737"/>
    </source>
</evidence>
<evidence type="ECO:0000256" key="4">
    <source>
        <dbReference type="ARBA" id="ARBA00022741"/>
    </source>
</evidence>
<dbReference type="InterPro" id="IPR000959">
    <property type="entry name" value="POLO_box_dom"/>
</dbReference>
<name>A0A1D2VE88_9ASCO</name>
<dbReference type="InterPro" id="IPR036947">
    <property type="entry name" value="POLO_box_dom_sf"/>
</dbReference>
<dbReference type="GO" id="GO:0070194">
    <property type="term" value="P:synaptonemal complex disassembly"/>
    <property type="evidence" value="ECO:0007669"/>
    <property type="project" value="EnsemblFungi"/>
</dbReference>
<dbReference type="GO" id="GO:0000086">
    <property type="term" value="P:G2/M transition of mitotic cell cycle"/>
    <property type="evidence" value="ECO:0007669"/>
    <property type="project" value="EnsemblFungi"/>
</dbReference>
<dbReference type="CDD" id="cd13117">
    <property type="entry name" value="POLO_box_2"/>
    <property type="match status" value="1"/>
</dbReference>
<dbReference type="Gene3D" id="3.30.1120.30">
    <property type="entry name" value="POLO box domain"/>
    <property type="match status" value="2"/>
</dbReference>
<dbReference type="SUPFAM" id="SSF82615">
    <property type="entry name" value="Polo-box domain"/>
    <property type="match status" value="2"/>
</dbReference>
<dbReference type="InterPro" id="IPR011009">
    <property type="entry name" value="Kinase-like_dom_sf"/>
</dbReference>
<dbReference type="Gene3D" id="3.30.200.20">
    <property type="entry name" value="Phosphorylase Kinase, domain 1"/>
    <property type="match status" value="1"/>
</dbReference>
<dbReference type="FunFam" id="1.10.510.10:FF:000647">
    <property type="entry name" value="Serine/threonine-protein kinase"/>
    <property type="match status" value="1"/>
</dbReference>
<sequence length="684" mass="78666">MRGQPLQVIASQDLNSRNVRNSLNANLNTNHYQTQLPSQQQAKQILQKEQQQQQQQQQQKKKREKLSSLCKTPPSVIRTRTGKDYQRGLFLGEGGFARCFQIKDDGGKLYAAKTVAKASIKNEKTKTKLLSEIKIHKSMSHPNIVQFIDCFEDDVNVYILLEICSHGSLMDLLKKRKNLSEPEVRFMIVQIIAAIKYMHNRRVIHRDIKLGNIFFDADMNLKIGDFGLAAVLPVGKDRKYTICGTPNYIAPEVLTGKIKGHSFEVDTWSIGIMMYALLFGKPPFQSKDVKLIYERIKSTDYQFPQDKNVSDEAKILIKDILSLDPLKRPSLSDILHYKWFKGSFPRQLSTDILLNEPSYYYNIDKREAEANFYNAQMNGGLMSGGPKNPIEILKSDLESEQPKALLPQSLSPGGTSNKYKEMVMVGTASKRITEEALINKMLKPSKKFNFSSKFEKKSDQLLANECMETLSNINIAERQVRLRSSIDDNYVINKRPILISKWVDYSNKHGFSYQLSSNDIGVLFNNGNSILKLTNSEDFWYIVEDKLKGWLAKSFQLSSMPFELRKEMGIVEFFAKYMKTNLCNVSNEHSAREEDIWLRRYSRYDPYVMFELSNGSFQFNFRDHHKICISEKGRALTYISPDRTANSYSLVEVLRYGGIPGNKEINFEEKYLLMKQALKQKADI</sequence>
<dbReference type="PROSITE" id="PS00108">
    <property type="entry name" value="PROTEIN_KINASE_ST"/>
    <property type="match status" value="1"/>
</dbReference>
<feature type="compositionally biased region" description="Low complexity" evidence="9">
    <location>
        <begin position="39"/>
        <end position="58"/>
    </location>
</feature>
<keyword evidence="13" id="KW-1185">Reference proteome</keyword>
<dbReference type="GO" id="GO:0000712">
    <property type="term" value="P:resolution of meiotic recombination intermediates"/>
    <property type="evidence" value="ECO:0007669"/>
    <property type="project" value="EnsemblFungi"/>
</dbReference>
<dbReference type="GO" id="GO:1903353">
    <property type="term" value="P:regulation of nucleus organization"/>
    <property type="evidence" value="ECO:0007669"/>
    <property type="project" value="EnsemblFungi"/>
</dbReference>
<dbReference type="GO" id="GO:1990023">
    <property type="term" value="C:mitotic spindle midzone"/>
    <property type="evidence" value="ECO:0007669"/>
    <property type="project" value="EnsemblFungi"/>
</dbReference>
<comment type="catalytic activity">
    <reaction evidence="8">
        <text>L-threonyl-[protein] + ATP = O-phospho-L-threonyl-[protein] + ADP + H(+)</text>
        <dbReference type="Rhea" id="RHEA:46608"/>
        <dbReference type="Rhea" id="RHEA-COMP:11060"/>
        <dbReference type="Rhea" id="RHEA-COMP:11605"/>
        <dbReference type="ChEBI" id="CHEBI:15378"/>
        <dbReference type="ChEBI" id="CHEBI:30013"/>
        <dbReference type="ChEBI" id="CHEBI:30616"/>
        <dbReference type="ChEBI" id="CHEBI:61977"/>
        <dbReference type="ChEBI" id="CHEBI:456216"/>
        <dbReference type="EC" id="2.7.11.21"/>
    </reaction>
</comment>
<dbReference type="GO" id="GO:0019237">
    <property type="term" value="F:centromeric DNA binding"/>
    <property type="evidence" value="ECO:0007669"/>
    <property type="project" value="EnsemblFungi"/>
</dbReference>
<keyword evidence="3" id="KW-0677">Repeat</keyword>
<dbReference type="GO" id="GO:0007052">
    <property type="term" value="P:mitotic spindle organization"/>
    <property type="evidence" value="ECO:0007669"/>
    <property type="project" value="TreeGrafter"/>
</dbReference>
<dbReference type="GO" id="GO:0051455">
    <property type="term" value="P:spindle attachment to meiosis I kinetochore"/>
    <property type="evidence" value="ECO:0007669"/>
    <property type="project" value="EnsemblFungi"/>
</dbReference>
<keyword evidence="4 7" id="KW-0547">Nucleotide-binding</keyword>
<dbReference type="PROSITE" id="PS50011">
    <property type="entry name" value="PROTEIN_KINASE_DOM"/>
    <property type="match status" value="1"/>
</dbReference>
<evidence type="ECO:0000256" key="6">
    <source>
        <dbReference type="ARBA" id="ARBA00022840"/>
    </source>
</evidence>
<keyword evidence="5 8" id="KW-0418">Kinase</keyword>
<evidence type="ECO:0000256" key="2">
    <source>
        <dbReference type="ARBA" id="ARBA00022679"/>
    </source>
</evidence>
<dbReference type="GO" id="GO:0045944">
    <property type="term" value="P:positive regulation of transcription by RNA polymerase II"/>
    <property type="evidence" value="ECO:0007669"/>
    <property type="project" value="EnsemblFungi"/>
</dbReference>
<dbReference type="Pfam" id="PF00069">
    <property type="entry name" value="Pkinase"/>
    <property type="match status" value="1"/>
</dbReference>
<dbReference type="InterPro" id="IPR017441">
    <property type="entry name" value="Protein_kinase_ATP_BS"/>
</dbReference>
<feature type="domain" description="Protein kinase" evidence="10">
    <location>
        <begin position="85"/>
        <end position="340"/>
    </location>
</feature>
<evidence type="ECO:0000256" key="7">
    <source>
        <dbReference type="PROSITE-ProRule" id="PRU10141"/>
    </source>
</evidence>
<dbReference type="GO" id="GO:0000776">
    <property type="term" value="C:kinetochore"/>
    <property type="evidence" value="ECO:0007669"/>
    <property type="project" value="EnsemblFungi"/>
</dbReference>
<dbReference type="GO" id="GO:0005935">
    <property type="term" value="C:cellular bud neck"/>
    <property type="evidence" value="ECO:0007669"/>
    <property type="project" value="EnsemblFungi"/>
</dbReference>
<dbReference type="GO" id="GO:1990813">
    <property type="term" value="P:meiotic centromeric cohesion protection in anaphase I"/>
    <property type="evidence" value="ECO:0007669"/>
    <property type="project" value="EnsemblFungi"/>
</dbReference>
<dbReference type="GO" id="GO:0005737">
    <property type="term" value="C:cytoplasm"/>
    <property type="evidence" value="ECO:0007669"/>
    <property type="project" value="TreeGrafter"/>
</dbReference>
<dbReference type="GO" id="GO:0035025">
    <property type="term" value="P:positive regulation of Rho protein signal transduction"/>
    <property type="evidence" value="ECO:0007669"/>
    <property type="project" value="EnsemblFungi"/>
</dbReference>
<evidence type="ECO:0000313" key="12">
    <source>
        <dbReference type="EMBL" id="ODV60018.1"/>
    </source>
</evidence>
<dbReference type="GO" id="GO:0140429">
    <property type="term" value="P:positive regulation of mitotic sister chromatid biorientation"/>
    <property type="evidence" value="ECO:0007669"/>
    <property type="project" value="EnsemblFungi"/>
</dbReference>
<dbReference type="FunCoup" id="A0A1D2VE88">
    <property type="interactions" value="319"/>
</dbReference>
<dbReference type="InParanoid" id="A0A1D2VE88"/>
<dbReference type="EMBL" id="KV454483">
    <property type="protein sequence ID" value="ODV60018.1"/>
    <property type="molecule type" value="Genomic_DNA"/>
</dbReference>
<dbReference type="Pfam" id="PF00659">
    <property type="entry name" value="POLO_box"/>
    <property type="match status" value="2"/>
</dbReference>
<dbReference type="FunFam" id="3.30.1120.30:FF:000005">
    <property type="entry name" value="Serine/threonine-protein kinase"/>
    <property type="match status" value="1"/>
</dbReference>
<evidence type="ECO:0000256" key="5">
    <source>
        <dbReference type="ARBA" id="ARBA00022777"/>
    </source>
</evidence>
<dbReference type="GO" id="GO:1902542">
    <property type="term" value="P:regulation of protein localization to mitotic spindle pole body"/>
    <property type="evidence" value="ECO:0007669"/>
    <property type="project" value="EnsemblFungi"/>
</dbReference>
<dbReference type="GO" id="GO:1990395">
    <property type="term" value="P:meiotic spindle pole body organization"/>
    <property type="evidence" value="ECO:0007669"/>
    <property type="project" value="EnsemblFungi"/>
</dbReference>
<dbReference type="SMART" id="SM00220">
    <property type="entry name" value="S_TKc"/>
    <property type="match status" value="1"/>
</dbReference>
<accession>A0A1D2VE88</accession>
<evidence type="ECO:0000259" key="11">
    <source>
        <dbReference type="PROSITE" id="PS50078"/>
    </source>
</evidence>
<dbReference type="GO" id="GO:0090306">
    <property type="term" value="P:meiotic spindle assembly"/>
    <property type="evidence" value="ECO:0007669"/>
    <property type="project" value="EnsemblFungi"/>
</dbReference>
<feature type="binding site" evidence="7">
    <location>
        <position position="117"/>
    </location>
    <ligand>
        <name>ATP</name>
        <dbReference type="ChEBI" id="CHEBI:30616"/>
    </ligand>
</feature>
<dbReference type="Proteomes" id="UP000095038">
    <property type="component" value="Unassembled WGS sequence"/>
</dbReference>